<dbReference type="RefSeq" id="WP_344926532.1">
    <property type="nucleotide sequence ID" value="NZ_BAABCW010000005.1"/>
</dbReference>
<dbReference type="InterPro" id="IPR008969">
    <property type="entry name" value="CarboxyPept-like_regulatory"/>
</dbReference>
<keyword evidence="7 9" id="KW-0472">Membrane</keyword>
<dbReference type="InterPro" id="IPR012910">
    <property type="entry name" value="Plug_dom"/>
</dbReference>
<dbReference type="InterPro" id="IPR037066">
    <property type="entry name" value="Plug_dom_sf"/>
</dbReference>
<evidence type="ECO:0000256" key="4">
    <source>
        <dbReference type="ARBA" id="ARBA00022692"/>
    </source>
</evidence>
<organism evidence="14 15">
    <name type="scientific">Aquimarina addita</name>
    <dbReference type="NCBI Taxonomy" id="870485"/>
    <lineage>
        <taxon>Bacteria</taxon>
        <taxon>Pseudomonadati</taxon>
        <taxon>Bacteroidota</taxon>
        <taxon>Flavobacteriia</taxon>
        <taxon>Flavobacteriales</taxon>
        <taxon>Flavobacteriaceae</taxon>
        <taxon>Aquimarina</taxon>
    </lineage>
</organism>
<evidence type="ECO:0000256" key="6">
    <source>
        <dbReference type="ARBA" id="ARBA00023077"/>
    </source>
</evidence>
<proteinExistence type="inferred from homology"/>
<dbReference type="EMBL" id="BAABCW010000005">
    <property type="protein sequence ID" value="GAA4116696.1"/>
    <property type="molecule type" value="Genomic_DNA"/>
</dbReference>
<dbReference type="InterPro" id="IPR010917">
    <property type="entry name" value="TonB_rcpt_CS"/>
</dbReference>
<feature type="signal peptide" evidence="11">
    <location>
        <begin position="1"/>
        <end position="21"/>
    </location>
</feature>
<dbReference type="Proteomes" id="UP001500459">
    <property type="component" value="Unassembled WGS sequence"/>
</dbReference>
<evidence type="ECO:0000313" key="14">
    <source>
        <dbReference type="EMBL" id="GAA4116696.1"/>
    </source>
</evidence>
<dbReference type="PANTHER" id="PTHR30069:SF50">
    <property type="entry name" value="TONB-DEPENDENT RECEPTOR HI_1217-RELATED"/>
    <property type="match status" value="1"/>
</dbReference>
<sequence>MKKITLLFVVFLFAAASIGYAQGTVTGTIYDASTNGPLPGANIVELGTSNGASSDFDGKFSIKTNNATGKINITYVGFGSRNIAFDVTNGDQDLGIINLSLDNSLEEIIIVGTGIVDLAEDRKTPIAVSTIKGEDIQLKAAGNVEFTETMKNTPSVYVANQAGGFGDSQVFLRGFDDTNTAYLLNGQPINSPEDGRVFWSNWAGMSDVANAVQIQRGLGSSKLAISSVGGTVNIISKTTDQKQGGYLRLLGGNDSYFKSTASYNSGLNDKGWAFSVLVDHWQAHRKYAIGTEGQGQNYLFSVGYKPNDRNTFNFLITGAPQYHDQNFSDDLENYEQFGEKHNDNSGFLDGERFTERRNYYHKPVANLNWDFDINEQLDLSTVLYASWGRGGGTGNLGSSSNRVRNDIGQIDFDQIVENNIATSDSNGFGNFGDSYIRRSSVNNHNWYGLLSSLNIELEENWTFNLGFDGRLYKGDHFRQVNNLLGLTGFVDNFNNDQRPDDYVFTETYEADPWASLFNFADEANRTQFDYSENINYLGGFGQAEYSTEKFAVFVQAALSTQSYQRTGRFTGTGNGLGKSEKLNKIGYNIKGGLSYNFNEKHAVFGNAGFFSRQPYLDNVFSDIRNSNDLVEPGVDNEEITGIEAGYRFKGKNFRLNIDIYRTDWANRFLTFSGPELDNGDFTTYRLTSVGQIHQGLEFDFEYKPNNGNLTLRGYGSLGNWKFEGDSPFTLANDQTATIIESGEIPLTGTKVGNAPQSSFGIGGYFNITDNLSIDTDYNIYTGLYGFVDPEDVATASIDGETYQAERLPSYDLVDAGITYKLNFGDDKIIFRGNVKNVFNSPYINQLNNFGYFLGIGRTWNASISYNF</sequence>
<accession>A0ABP7XHX6</accession>
<keyword evidence="6 10" id="KW-0798">TonB box</keyword>
<dbReference type="InterPro" id="IPR000531">
    <property type="entry name" value="Beta-barrel_TonB"/>
</dbReference>
<keyword evidence="3 9" id="KW-1134">Transmembrane beta strand</keyword>
<dbReference type="Gene3D" id="2.170.130.10">
    <property type="entry name" value="TonB-dependent receptor, plug domain"/>
    <property type="match status" value="1"/>
</dbReference>
<dbReference type="InterPro" id="IPR036942">
    <property type="entry name" value="Beta-barrel_TonB_sf"/>
</dbReference>
<dbReference type="Gene3D" id="2.40.170.20">
    <property type="entry name" value="TonB-dependent receptor, beta-barrel domain"/>
    <property type="match status" value="1"/>
</dbReference>
<keyword evidence="8 9" id="KW-0998">Cell outer membrane</keyword>
<evidence type="ECO:0000256" key="2">
    <source>
        <dbReference type="ARBA" id="ARBA00022448"/>
    </source>
</evidence>
<evidence type="ECO:0000256" key="11">
    <source>
        <dbReference type="SAM" id="SignalP"/>
    </source>
</evidence>
<keyword evidence="2 9" id="KW-0813">Transport</keyword>
<dbReference type="Pfam" id="PF13715">
    <property type="entry name" value="CarbopepD_reg_2"/>
    <property type="match status" value="1"/>
</dbReference>
<dbReference type="InterPro" id="IPR039426">
    <property type="entry name" value="TonB-dep_rcpt-like"/>
</dbReference>
<dbReference type="PROSITE" id="PS01156">
    <property type="entry name" value="TONB_DEPENDENT_REC_2"/>
    <property type="match status" value="1"/>
</dbReference>
<evidence type="ECO:0000259" key="12">
    <source>
        <dbReference type="Pfam" id="PF00593"/>
    </source>
</evidence>
<comment type="similarity">
    <text evidence="9 10">Belongs to the TonB-dependent receptor family.</text>
</comment>
<dbReference type="Pfam" id="PF07715">
    <property type="entry name" value="Plug"/>
    <property type="match status" value="1"/>
</dbReference>
<evidence type="ECO:0000256" key="10">
    <source>
        <dbReference type="RuleBase" id="RU003357"/>
    </source>
</evidence>
<comment type="caution">
    <text evidence="14">The sequence shown here is derived from an EMBL/GenBank/DDBJ whole genome shotgun (WGS) entry which is preliminary data.</text>
</comment>
<comment type="subcellular location">
    <subcellularLocation>
        <location evidence="1 9">Cell outer membrane</location>
        <topology evidence="1 9">Multi-pass membrane protein</topology>
    </subcellularLocation>
</comment>
<evidence type="ECO:0000256" key="3">
    <source>
        <dbReference type="ARBA" id="ARBA00022452"/>
    </source>
</evidence>
<dbReference type="SUPFAM" id="SSF49464">
    <property type="entry name" value="Carboxypeptidase regulatory domain-like"/>
    <property type="match status" value="1"/>
</dbReference>
<evidence type="ECO:0000313" key="15">
    <source>
        <dbReference type="Proteomes" id="UP001500459"/>
    </source>
</evidence>
<keyword evidence="15" id="KW-1185">Reference proteome</keyword>
<gene>
    <name evidence="14" type="ORF">GCM10022393_17470</name>
</gene>
<dbReference type="SUPFAM" id="SSF56935">
    <property type="entry name" value="Porins"/>
    <property type="match status" value="1"/>
</dbReference>
<protein>
    <submittedName>
        <fullName evidence="14">TonB-dependent receptor</fullName>
    </submittedName>
</protein>
<evidence type="ECO:0000256" key="9">
    <source>
        <dbReference type="PROSITE-ProRule" id="PRU01360"/>
    </source>
</evidence>
<dbReference type="PROSITE" id="PS52016">
    <property type="entry name" value="TONB_DEPENDENT_REC_3"/>
    <property type="match status" value="1"/>
</dbReference>
<dbReference type="Gene3D" id="2.60.40.1120">
    <property type="entry name" value="Carboxypeptidase-like, regulatory domain"/>
    <property type="match status" value="1"/>
</dbReference>
<evidence type="ECO:0000259" key="13">
    <source>
        <dbReference type="Pfam" id="PF07715"/>
    </source>
</evidence>
<evidence type="ECO:0000256" key="8">
    <source>
        <dbReference type="ARBA" id="ARBA00023237"/>
    </source>
</evidence>
<keyword evidence="4 9" id="KW-0812">Transmembrane</keyword>
<dbReference type="PANTHER" id="PTHR30069">
    <property type="entry name" value="TONB-DEPENDENT OUTER MEMBRANE RECEPTOR"/>
    <property type="match status" value="1"/>
</dbReference>
<keyword evidence="5 11" id="KW-0732">Signal</keyword>
<evidence type="ECO:0000256" key="1">
    <source>
        <dbReference type="ARBA" id="ARBA00004571"/>
    </source>
</evidence>
<keyword evidence="14" id="KW-0675">Receptor</keyword>
<evidence type="ECO:0000256" key="5">
    <source>
        <dbReference type="ARBA" id="ARBA00022729"/>
    </source>
</evidence>
<name>A0ABP7XHX6_9FLAO</name>
<feature type="domain" description="TonB-dependent receptor-like beta-barrel" evidence="12">
    <location>
        <begin position="306"/>
        <end position="837"/>
    </location>
</feature>
<dbReference type="Pfam" id="PF00593">
    <property type="entry name" value="TonB_dep_Rec_b-barrel"/>
    <property type="match status" value="1"/>
</dbReference>
<reference evidence="15" key="1">
    <citation type="journal article" date="2019" name="Int. J. Syst. Evol. Microbiol.">
        <title>The Global Catalogue of Microorganisms (GCM) 10K type strain sequencing project: providing services to taxonomists for standard genome sequencing and annotation.</title>
        <authorList>
            <consortium name="The Broad Institute Genomics Platform"/>
            <consortium name="The Broad Institute Genome Sequencing Center for Infectious Disease"/>
            <person name="Wu L."/>
            <person name="Ma J."/>
        </authorList>
    </citation>
    <scope>NUCLEOTIDE SEQUENCE [LARGE SCALE GENOMIC DNA]</scope>
    <source>
        <strain evidence="15">JCM 17106</strain>
    </source>
</reference>
<evidence type="ECO:0000256" key="7">
    <source>
        <dbReference type="ARBA" id="ARBA00023136"/>
    </source>
</evidence>
<feature type="domain" description="TonB-dependent receptor plug" evidence="13">
    <location>
        <begin position="122"/>
        <end position="231"/>
    </location>
</feature>
<feature type="chain" id="PRO_5045825139" evidence="11">
    <location>
        <begin position="22"/>
        <end position="867"/>
    </location>
</feature>